<feature type="domain" description="Fe2OG dioxygenase" evidence="8">
    <location>
        <begin position="78"/>
        <end position="178"/>
    </location>
</feature>
<feature type="binding site" evidence="7">
    <location>
        <position position="98"/>
    </location>
    <ligand>
        <name>Fe cation</name>
        <dbReference type="ChEBI" id="CHEBI:24875"/>
    </ligand>
</feature>
<evidence type="ECO:0000256" key="3">
    <source>
        <dbReference type="ARBA" id="ARBA00022896"/>
    </source>
</evidence>
<dbReference type="InterPro" id="IPR006620">
    <property type="entry name" value="Pro_4_hyd_alph"/>
</dbReference>
<evidence type="ECO:0000256" key="1">
    <source>
        <dbReference type="ARBA" id="ARBA00001961"/>
    </source>
</evidence>
<keyword evidence="4 7" id="KW-0223">Dioxygenase</keyword>
<feature type="binding site" evidence="7">
    <location>
        <position position="159"/>
    </location>
    <ligand>
        <name>Fe cation</name>
        <dbReference type="ChEBI" id="CHEBI:24875"/>
    </ligand>
</feature>
<dbReference type="GO" id="GO:0051213">
    <property type="term" value="F:dioxygenase activity"/>
    <property type="evidence" value="ECO:0007669"/>
    <property type="project" value="UniProtKB-KW"/>
</dbReference>
<keyword evidence="10" id="KW-1185">Reference proteome</keyword>
<name>A0ABY6MXJ6_9ALTE</name>
<dbReference type="Pfam" id="PF13640">
    <property type="entry name" value="2OG-FeII_Oxy_3"/>
    <property type="match status" value="1"/>
</dbReference>
<dbReference type="Gene3D" id="2.60.120.620">
    <property type="entry name" value="q2cbj1_9rhob like domain"/>
    <property type="match status" value="1"/>
</dbReference>
<dbReference type="PANTHER" id="PTHR41536:SF1">
    <property type="entry name" value="PKHD-TYPE HYDROXYLASE YBIX"/>
    <property type="match status" value="1"/>
</dbReference>
<feature type="binding site" evidence="7">
    <location>
        <position position="96"/>
    </location>
    <ligand>
        <name>Fe cation</name>
        <dbReference type="ChEBI" id="CHEBI:24875"/>
    </ligand>
</feature>
<dbReference type="PROSITE" id="PS51471">
    <property type="entry name" value="FE2OG_OXY"/>
    <property type="match status" value="1"/>
</dbReference>
<feature type="binding site" evidence="7">
    <location>
        <position position="169"/>
    </location>
    <ligand>
        <name>2-oxoglutarate</name>
        <dbReference type="ChEBI" id="CHEBI:16810"/>
    </ligand>
</feature>
<dbReference type="Pfam" id="PF18331">
    <property type="entry name" value="PKHD_C"/>
    <property type="match status" value="1"/>
</dbReference>
<protein>
    <submittedName>
        <fullName evidence="9">Fe2+-dependent dioxygenase</fullName>
    </submittedName>
</protein>
<keyword evidence="6 7" id="KW-0408">Iron</keyword>
<evidence type="ECO:0000256" key="4">
    <source>
        <dbReference type="ARBA" id="ARBA00022964"/>
    </source>
</evidence>
<evidence type="ECO:0000256" key="2">
    <source>
        <dbReference type="ARBA" id="ARBA00022723"/>
    </source>
</evidence>
<evidence type="ECO:0000313" key="10">
    <source>
        <dbReference type="Proteomes" id="UP001163739"/>
    </source>
</evidence>
<dbReference type="NCBIfam" id="NF003974">
    <property type="entry name" value="PRK05467.1-3"/>
    <property type="match status" value="1"/>
</dbReference>
<dbReference type="SMART" id="SM00702">
    <property type="entry name" value="P4Hc"/>
    <property type="match status" value="1"/>
</dbReference>
<dbReference type="EMBL" id="CP100390">
    <property type="protein sequence ID" value="UZE94563.1"/>
    <property type="molecule type" value="Genomic_DNA"/>
</dbReference>
<dbReference type="PANTHER" id="PTHR41536">
    <property type="entry name" value="PKHD-TYPE HYDROXYLASE YBIX"/>
    <property type="match status" value="1"/>
</dbReference>
<evidence type="ECO:0000256" key="5">
    <source>
        <dbReference type="ARBA" id="ARBA00023002"/>
    </source>
</evidence>
<sequence>MIISIENILNQEQLVHIRSLLAEADWQDGLLTAGQQASSVKYNQQLPQTSELNEYLGDQVLRGLSKHPMFISATLPLKIYPPMFNRYQTGNNYGLHVDNAMRVVPGTTVRVRTDLSATLFLNEPNEYEGGELRIEGQHDAREIKLNAGDMIIYPSTQRHTVKPVISGSRLASFFWIQSMVRNHEQRELLFNLDQSVQSLMTQHSQDHADVLRLTGVYQNLIRQWSDT</sequence>
<proteinExistence type="inferred from homology"/>
<dbReference type="Gene3D" id="4.10.860.20">
    <property type="entry name" value="Rabenosyn, Rab binding domain"/>
    <property type="match status" value="1"/>
</dbReference>
<dbReference type="InterPro" id="IPR023550">
    <property type="entry name" value="PKHD_hydroxylase"/>
</dbReference>
<organism evidence="9 10">
    <name type="scientific">Alkalimarinus alittae</name>
    <dbReference type="NCBI Taxonomy" id="2961619"/>
    <lineage>
        <taxon>Bacteria</taxon>
        <taxon>Pseudomonadati</taxon>
        <taxon>Pseudomonadota</taxon>
        <taxon>Gammaproteobacteria</taxon>
        <taxon>Alteromonadales</taxon>
        <taxon>Alteromonadaceae</taxon>
        <taxon>Alkalimarinus</taxon>
    </lineage>
</organism>
<dbReference type="InterPro" id="IPR005123">
    <property type="entry name" value="Oxoglu/Fe-dep_dioxygenase_dom"/>
</dbReference>
<dbReference type="NCBIfam" id="NF003975">
    <property type="entry name" value="PRK05467.1-4"/>
    <property type="match status" value="1"/>
</dbReference>
<evidence type="ECO:0000256" key="6">
    <source>
        <dbReference type="ARBA" id="ARBA00023004"/>
    </source>
</evidence>
<dbReference type="InterPro" id="IPR044862">
    <property type="entry name" value="Pro_4_hyd_alph_FE2OG_OXY"/>
</dbReference>
<keyword evidence="3 7" id="KW-0847">Vitamin C</keyword>
<dbReference type="RefSeq" id="WP_265046055.1">
    <property type="nucleotide sequence ID" value="NZ_CP100390.1"/>
</dbReference>
<dbReference type="HAMAP" id="MF_00657">
    <property type="entry name" value="Hydroxyl_YbiX"/>
    <property type="match status" value="1"/>
</dbReference>
<evidence type="ECO:0000259" key="8">
    <source>
        <dbReference type="PROSITE" id="PS51471"/>
    </source>
</evidence>
<reference evidence="9" key="1">
    <citation type="submission" date="2022-06" db="EMBL/GenBank/DDBJ databases">
        <title>Alkalimarinus sp. nov., isolated from gut of a Alitta virens.</title>
        <authorList>
            <person name="Yang A.I."/>
            <person name="Shin N.-R."/>
        </authorList>
    </citation>
    <scope>NUCLEOTIDE SEQUENCE</scope>
    <source>
        <strain evidence="9">A2M4</strain>
    </source>
</reference>
<dbReference type="Proteomes" id="UP001163739">
    <property type="component" value="Chromosome"/>
</dbReference>
<evidence type="ECO:0000256" key="7">
    <source>
        <dbReference type="HAMAP-Rule" id="MF_00657"/>
    </source>
</evidence>
<dbReference type="InterPro" id="IPR041097">
    <property type="entry name" value="PKHD_C"/>
</dbReference>
<keyword evidence="5 7" id="KW-0560">Oxidoreductase</keyword>
<keyword evidence="2 7" id="KW-0479">Metal-binding</keyword>
<comment type="cofactor">
    <cofactor evidence="7">
        <name>Fe(2+)</name>
        <dbReference type="ChEBI" id="CHEBI:29033"/>
    </cofactor>
    <text evidence="7">Binds 1 Fe(2+) ion per subunit.</text>
</comment>
<evidence type="ECO:0000313" key="9">
    <source>
        <dbReference type="EMBL" id="UZE94563.1"/>
    </source>
</evidence>
<gene>
    <name evidence="9" type="ORF">NKI27_10735</name>
</gene>
<comment type="cofactor">
    <cofactor evidence="1 7">
        <name>L-ascorbate</name>
        <dbReference type="ChEBI" id="CHEBI:38290"/>
    </cofactor>
</comment>
<accession>A0ABY6MXJ6</accession>